<evidence type="ECO:0000313" key="1">
    <source>
        <dbReference type="EMBL" id="MFC4267333.1"/>
    </source>
</evidence>
<evidence type="ECO:0000313" key="2">
    <source>
        <dbReference type="Proteomes" id="UP001595826"/>
    </source>
</evidence>
<name>A0ABV8R570_9FLAO</name>
<dbReference type="RefSeq" id="WP_377407151.1">
    <property type="nucleotide sequence ID" value="NZ_JBHSCY010000001.1"/>
</dbReference>
<comment type="caution">
    <text evidence="1">The sequence shown here is derived from an EMBL/GenBank/DDBJ whole genome shotgun (WGS) entry which is preliminary data.</text>
</comment>
<keyword evidence="2" id="KW-1185">Reference proteome</keyword>
<reference evidence="2" key="1">
    <citation type="journal article" date="2019" name="Int. J. Syst. Evol. Microbiol.">
        <title>The Global Catalogue of Microorganisms (GCM) 10K type strain sequencing project: providing services to taxonomists for standard genome sequencing and annotation.</title>
        <authorList>
            <consortium name="The Broad Institute Genomics Platform"/>
            <consortium name="The Broad Institute Genome Sequencing Center for Infectious Disease"/>
            <person name="Wu L."/>
            <person name="Ma J."/>
        </authorList>
    </citation>
    <scope>NUCLEOTIDE SEQUENCE [LARGE SCALE GENOMIC DNA]</scope>
    <source>
        <strain evidence="2">CECT 8655</strain>
    </source>
</reference>
<gene>
    <name evidence="1" type="ORF">ACFOWD_00315</name>
</gene>
<accession>A0ABV8R570</accession>
<sequence>MSELKTYSETILILEENKILFKKNGEIIELPKWKINRIIERKNNNENIEKIRIKTNVGKEYELITEIGVLKKLKIIFPYKIKLNKKNVG</sequence>
<protein>
    <submittedName>
        <fullName evidence="1">Uncharacterized protein</fullName>
    </submittedName>
</protein>
<dbReference type="EMBL" id="JBHSCY010000001">
    <property type="protein sequence ID" value="MFC4267333.1"/>
    <property type="molecule type" value="Genomic_DNA"/>
</dbReference>
<proteinExistence type="predicted"/>
<dbReference type="Proteomes" id="UP001595826">
    <property type="component" value="Unassembled WGS sequence"/>
</dbReference>
<organism evidence="1 2">
    <name type="scientific">Polaribacter marinivivus</name>
    <dbReference type="NCBI Taxonomy" id="1524260"/>
    <lineage>
        <taxon>Bacteria</taxon>
        <taxon>Pseudomonadati</taxon>
        <taxon>Bacteroidota</taxon>
        <taxon>Flavobacteriia</taxon>
        <taxon>Flavobacteriales</taxon>
        <taxon>Flavobacteriaceae</taxon>
    </lineage>
</organism>